<organism evidence="2 3">
    <name type="scientific">Paracoccus aurantiacus</name>
    <dbReference type="NCBI Taxonomy" id="2599412"/>
    <lineage>
        <taxon>Bacteria</taxon>
        <taxon>Pseudomonadati</taxon>
        <taxon>Pseudomonadota</taxon>
        <taxon>Alphaproteobacteria</taxon>
        <taxon>Rhodobacterales</taxon>
        <taxon>Paracoccaceae</taxon>
        <taxon>Paracoccus</taxon>
    </lineage>
</organism>
<comment type="caution">
    <text evidence="2">The sequence shown here is derived from an EMBL/GenBank/DDBJ whole genome shotgun (WGS) entry which is preliminary data.</text>
</comment>
<evidence type="ECO:0000313" key="2">
    <source>
        <dbReference type="EMBL" id="TXB67518.1"/>
    </source>
</evidence>
<keyword evidence="3" id="KW-1185">Reference proteome</keyword>
<dbReference type="AlphaFoldDB" id="A0A5C6RYP4"/>
<dbReference type="Proteomes" id="UP000321562">
    <property type="component" value="Unassembled WGS sequence"/>
</dbReference>
<dbReference type="EMBL" id="VOPL01000007">
    <property type="protein sequence ID" value="TXB67518.1"/>
    <property type="molecule type" value="Genomic_DNA"/>
</dbReference>
<dbReference type="InterPro" id="IPR032710">
    <property type="entry name" value="NTF2-like_dom_sf"/>
</dbReference>
<dbReference type="OrthoDB" id="117872at2"/>
<dbReference type="Gene3D" id="3.10.450.50">
    <property type="match status" value="1"/>
</dbReference>
<dbReference type="SUPFAM" id="SSF54427">
    <property type="entry name" value="NTF2-like"/>
    <property type="match status" value="1"/>
</dbReference>
<dbReference type="InterPro" id="IPR037401">
    <property type="entry name" value="SnoaL-like"/>
</dbReference>
<gene>
    <name evidence="2" type="ORF">FQV27_15600</name>
</gene>
<dbReference type="Pfam" id="PF12680">
    <property type="entry name" value="SnoaL_2"/>
    <property type="match status" value="1"/>
</dbReference>
<evidence type="ECO:0000313" key="3">
    <source>
        <dbReference type="Proteomes" id="UP000321562"/>
    </source>
</evidence>
<reference evidence="2 3" key="1">
    <citation type="submission" date="2019-08" db="EMBL/GenBank/DDBJ databases">
        <authorList>
            <person name="Ye J."/>
        </authorList>
    </citation>
    <scope>NUCLEOTIDE SEQUENCE [LARGE SCALE GENOMIC DNA]</scope>
    <source>
        <strain evidence="2 3">TK008</strain>
    </source>
</reference>
<protein>
    <submittedName>
        <fullName evidence="2">Nuclear transport factor 2 family protein</fullName>
    </submittedName>
</protein>
<proteinExistence type="predicted"/>
<evidence type="ECO:0000259" key="1">
    <source>
        <dbReference type="Pfam" id="PF12680"/>
    </source>
</evidence>
<accession>A0A5C6RYP4</accession>
<feature type="domain" description="SnoaL-like" evidence="1">
    <location>
        <begin position="9"/>
        <end position="107"/>
    </location>
</feature>
<name>A0A5C6RYP4_9RHOB</name>
<sequence length="135" mass="15612">MAMNSTDIVRGFWEAMRGNDFTLAAERWLSPDYIGLWPQSSEVIQGPAAYARVNNAFPGRGDWRFEERALLADGARVVTDMLISNAPLEVEIHAITFHETRDGLIHRQTEYWPDRYPRPDWRADLLPVDPEIARW</sequence>